<proteinExistence type="predicted"/>
<sequence length="109" mass="12639">MIVLNCIRYLGMTDINEIGRLTLYEYDLLMTGKALAAVDESHKAHKQAWINHQVTATKLVGGKKNKKEVPVYKKFKDFFDYEEEIRKITQEIDEGYDKKGMDLLLKANL</sequence>
<dbReference type="Proteomes" id="UP000001039">
    <property type="component" value="Chromosome"/>
</dbReference>
<dbReference type="EMBL" id="CP000829">
    <property type="protein sequence ID" value="ACI61741.1"/>
    <property type="molecule type" value="Genomic_DNA"/>
</dbReference>
<evidence type="ECO:0000313" key="2">
    <source>
        <dbReference type="Proteomes" id="UP000001039"/>
    </source>
</evidence>
<organism evidence="1 2">
    <name type="scientific">Streptococcus pyogenes serotype M49 (strain NZ131)</name>
    <dbReference type="NCBI Taxonomy" id="471876"/>
    <lineage>
        <taxon>Bacteria</taxon>
        <taxon>Bacillati</taxon>
        <taxon>Bacillota</taxon>
        <taxon>Bacilli</taxon>
        <taxon>Lactobacillales</taxon>
        <taxon>Streptococcaceae</taxon>
        <taxon>Streptococcus</taxon>
    </lineage>
</organism>
<name>A0A0H3BYM1_STRPZ</name>
<evidence type="ECO:0000313" key="1">
    <source>
        <dbReference type="EMBL" id="ACI61741.1"/>
    </source>
</evidence>
<dbReference type="AlphaFoldDB" id="A0A0H3BYM1"/>
<protein>
    <submittedName>
        <fullName evidence="1">Uncharacterized protein</fullName>
    </submittedName>
</protein>
<accession>A0A0H3BYM1</accession>
<dbReference type="KEGG" id="soz:Spy49_1470c"/>
<reference evidence="1 2" key="1">
    <citation type="journal article" date="2008" name="J. Bacteriol.">
        <title>Genome sequence of a nephritogenic and highly transformable M49 strain of Streptococcus pyogenes.</title>
        <authorList>
            <person name="McShan W.M."/>
            <person name="Ferretti J.J."/>
            <person name="Karasawa T."/>
            <person name="Suvorov A.N."/>
            <person name="Lin S."/>
            <person name="Qin B."/>
            <person name="Jia H."/>
            <person name="Kenton S."/>
            <person name="Najar F."/>
            <person name="Wu H."/>
            <person name="Scott J."/>
            <person name="Roe B.A."/>
            <person name="Savic D.J."/>
        </authorList>
    </citation>
    <scope>NUCLEOTIDE SEQUENCE [LARGE SCALE GENOMIC DNA]</scope>
    <source>
        <strain evidence="1 2">NZ131</strain>
    </source>
</reference>
<gene>
    <name evidence="1" type="ordered locus">Spy49_1470c</name>
</gene>
<dbReference type="HOGENOM" id="CLU_160625_2_0_9"/>